<dbReference type="PROSITE" id="PS50929">
    <property type="entry name" value="ABC_TM1F"/>
    <property type="match status" value="1"/>
</dbReference>
<evidence type="ECO:0000259" key="9">
    <source>
        <dbReference type="PROSITE" id="PS50893"/>
    </source>
</evidence>
<dbReference type="RefSeq" id="WP_192624278.1">
    <property type="nucleotide sequence ID" value="NZ_JADBGG010000023.1"/>
</dbReference>
<evidence type="ECO:0000259" key="10">
    <source>
        <dbReference type="PROSITE" id="PS50929"/>
    </source>
</evidence>
<feature type="transmembrane region" description="Helical" evidence="8">
    <location>
        <begin position="151"/>
        <end position="169"/>
    </location>
</feature>
<dbReference type="InterPro" id="IPR036640">
    <property type="entry name" value="ABC1_TM_sf"/>
</dbReference>
<gene>
    <name evidence="11" type="ORF">H4684_002917</name>
</gene>
<keyword evidence="12" id="KW-1185">Reference proteome</keyword>
<dbReference type="Pfam" id="PF00664">
    <property type="entry name" value="ABC_membrane"/>
    <property type="match status" value="1"/>
</dbReference>
<dbReference type="InterPro" id="IPR027417">
    <property type="entry name" value="P-loop_NTPase"/>
</dbReference>
<comment type="subcellular location">
    <subcellularLocation>
        <location evidence="1">Cell membrane</location>
        <topology evidence="1">Multi-pass membrane protein</topology>
    </subcellularLocation>
</comment>
<proteinExistence type="predicted"/>
<organism evidence="11 12">
    <name type="scientific">Desulfomicrobium macestii</name>
    <dbReference type="NCBI Taxonomy" id="90731"/>
    <lineage>
        <taxon>Bacteria</taxon>
        <taxon>Pseudomonadati</taxon>
        <taxon>Thermodesulfobacteriota</taxon>
        <taxon>Desulfovibrionia</taxon>
        <taxon>Desulfovibrionales</taxon>
        <taxon>Desulfomicrobiaceae</taxon>
        <taxon>Desulfomicrobium</taxon>
    </lineage>
</organism>
<dbReference type="SUPFAM" id="SSF52540">
    <property type="entry name" value="P-loop containing nucleoside triphosphate hydrolases"/>
    <property type="match status" value="1"/>
</dbReference>
<keyword evidence="3" id="KW-0547">Nucleotide-binding</keyword>
<evidence type="ECO:0000256" key="1">
    <source>
        <dbReference type="ARBA" id="ARBA00004651"/>
    </source>
</evidence>
<feature type="transmembrane region" description="Helical" evidence="8">
    <location>
        <begin position="260"/>
        <end position="280"/>
    </location>
</feature>
<feature type="domain" description="ABC transmembrane type-1" evidence="10">
    <location>
        <begin position="37"/>
        <end position="318"/>
    </location>
</feature>
<dbReference type="InterPro" id="IPR039421">
    <property type="entry name" value="Type_1_exporter"/>
</dbReference>
<dbReference type="EMBL" id="JADBGG010000023">
    <property type="protein sequence ID" value="MBE1426253.1"/>
    <property type="molecule type" value="Genomic_DNA"/>
</dbReference>
<keyword evidence="2 8" id="KW-0812">Transmembrane</keyword>
<keyword evidence="5 8" id="KW-1133">Transmembrane helix</keyword>
<feature type="transmembrane region" description="Helical" evidence="8">
    <location>
        <begin position="70"/>
        <end position="87"/>
    </location>
</feature>
<dbReference type="InterPro" id="IPR017871">
    <property type="entry name" value="ABC_transporter-like_CS"/>
</dbReference>
<evidence type="ECO:0000256" key="3">
    <source>
        <dbReference type="ARBA" id="ARBA00022741"/>
    </source>
</evidence>
<feature type="domain" description="ABC transporter" evidence="9">
    <location>
        <begin position="349"/>
        <end position="584"/>
    </location>
</feature>
<dbReference type="PANTHER" id="PTHR24221">
    <property type="entry name" value="ATP-BINDING CASSETTE SUB-FAMILY B"/>
    <property type="match status" value="1"/>
</dbReference>
<keyword evidence="6 8" id="KW-0472">Membrane</keyword>
<reference evidence="11 12" key="1">
    <citation type="submission" date="2020-10" db="EMBL/GenBank/DDBJ databases">
        <title>Genomic Encyclopedia of Type Strains, Phase IV (KMG-IV): sequencing the most valuable type-strain genomes for metagenomic binning, comparative biology and taxonomic classification.</title>
        <authorList>
            <person name="Goeker M."/>
        </authorList>
    </citation>
    <scope>NUCLEOTIDE SEQUENCE [LARGE SCALE GENOMIC DNA]</scope>
    <source>
        <strain evidence="11 12">DSM 4194</strain>
    </source>
</reference>
<keyword evidence="4 11" id="KW-0067">ATP-binding</keyword>
<dbReference type="PANTHER" id="PTHR24221:SF654">
    <property type="entry name" value="ATP-BINDING CASSETTE SUB-FAMILY B MEMBER 6"/>
    <property type="match status" value="1"/>
</dbReference>
<dbReference type="InterPro" id="IPR011527">
    <property type="entry name" value="ABC1_TM_dom"/>
</dbReference>
<comment type="caution">
    <text evidence="11">The sequence shown here is derived from an EMBL/GenBank/DDBJ whole genome shotgun (WGS) entry which is preliminary data.</text>
</comment>
<feature type="transmembrane region" description="Helical" evidence="8">
    <location>
        <begin position="175"/>
        <end position="192"/>
    </location>
</feature>
<dbReference type="SUPFAM" id="SSF90123">
    <property type="entry name" value="ABC transporter transmembrane region"/>
    <property type="match status" value="1"/>
</dbReference>
<evidence type="ECO:0000256" key="4">
    <source>
        <dbReference type="ARBA" id="ARBA00022840"/>
    </source>
</evidence>
<keyword evidence="7" id="KW-0175">Coiled coil</keyword>
<evidence type="ECO:0000256" key="8">
    <source>
        <dbReference type="SAM" id="Phobius"/>
    </source>
</evidence>
<dbReference type="PROSITE" id="PS00211">
    <property type="entry name" value="ABC_TRANSPORTER_1"/>
    <property type="match status" value="1"/>
</dbReference>
<evidence type="ECO:0000256" key="2">
    <source>
        <dbReference type="ARBA" id="ARBA00022692"/>
    </source>
</evidence>
<dbReference type="SMART" id="SM00382">
    <property type="entry name" value="AAA"/>
    <property type="match status" value="1"/>
</dbReference>
<dbReference type="Pfam" id="PF00005">
    <property type="entry name" value="ABC_tran"/>
    <property type="match status" value="1"/>
</dbReference>
<dbReference type="InterPro" id="IPR003593">
    <property type="entry name" value="AAA+_ATPase"/>
</dbReference>
<feature type="transmembrane region" description="Helical" evidence="8">
    <location>
        <begin position="37"/>
        <end position="64"/>
    </location>
</feature>
<evidence type="ECO:0000313" key="11">
    <source>
        <dbReference type="EMBL" id="MBE1426253.1"/>
    </source>
</evidence>
<evidence type="ECO:0000256" key="6">
    <source>
        <dbReference type="ARBA" id="ARBA00023136"/>
    </source>
</evidence>
<protein>
    <submittedName>
        <fullName evidence="11">ATP-binding cassette subfamily B protein</fullName>
    </submittedName>
</protein>
<dbReference type="InterPro" id="IPR003439">
    <property type="entry name" value="ABC_transporter-like_ATP-bd"/>
</dbReference>
<evidence type="ECO:0000256" key="5">
    <source>
        <dbReference type="ARBA" id="ARBA00022989"/>
    </source>
</evidence>
<feature type="coiled-coil region" evidence="7">
    <location>
        <begin position="188"/>
        <end position="215"/>
    </location>
</feature>
<dbReference type="GO" id="GO:0005524">
    <property type="term" value="F:ATP binding"/>
    <property type="evidence" value="ECO:0007669"/>
    <property type="project" value="UniProtKB-KW"/>
</dbReference>
<accession>A0ABR9H6R7</accession>
<name>A0ABR9H6R7_9BACT</name>
<dbReference type="PROSITE" id="PS50893">
    <property type="entry name" value="ABC_TRANSPORTER_2"/>
    <property type="match status" value="1"/>
</dbReference>
<dbReference type="Gene3D" id="3.40.50.300">
    <property type="entry name" value="P-loop containing nucleotide triphosphate hydrolases"/>
    <property type="match status" value="1"/>
</dbReference>
<dbReference type="Gene3D" id="1.20.1560.10">
    <property type="entry name" value="ABC transporter type 1, transmembrane domain"/>
    <property type="match status" value="1"/>
</dbReference>
<dbReference type="Proteomes" id="UP000639010">
    <property type="component" value="Unassembled WGS sequence"/>
</dbReference>
<evidence type="ECO:0000313" key="12">
    <source>
        <dbReference type="Proteomes" id="UP000639010"/>
    </source>
</evidence>
<sequence>MNTSTCDTCASHYESAQPAPKRGIWALMRPVQQRIHLAMGLAALGAVSGLAAVAVLAVVIAQLLGPDPRPWSWAVLAVLLTGASFFLRNQAFTLSHMAAFHLETILRTDLAERMARVPLGYLLQIGTGALTKVMQDDVKSLHAFVADTTPMIGRCVATPLATLALMLFIDWRLALLALGLLGLGILTMRLAMRDHVELQRRYDDERERINNAVIEFVQAMPVVRTFDDGATSFGRYQKALDGFRDVLAKWLEVSAVSAKISILILGPLPTLLALTLGGMLLFTGGSLDFPDWAAALLLGTGMAESLMPLMWINHFIRKASASALRIQELQAVPMLPVSMGRRKPRDASVSFEQVRFAYEGRADNALDGVSFHVPAGSITALVGPSGAGKTTVARLIPRFWDVADGSVRIGDADVRDIRPEDLMRHVSFVFQDTFLFNDTIAANIRMGRPEATDTEVENATRAAQAHDFIAALPQGYHTLAGDRGVRLSGGQRQRITIARAILQNCPVVVLDEATAFADPENEAAIITALANLMRGRTVIIIAHRLSTIRDADQIVVLDRGQMVEQGRHDDLVTANGVYAGLWRSYEQAQGWTLGRNDTNRA</sequence>
<feature type="transmembrane region" description="Helical" evidence="8">
    <location>
        <begin position="292"/>
        <end position="312"/>
    </location>
</feature>
<evidence type="ECO:0000256" key="7">
    <source>
        <dbReference type="SAM" id="Coils"/>
    </source>
</evidence>